<dbReference type="PANTHER" id="PTHR37984">
    <property type="entry name" value="PROTEIN CBG26694"/>
    <property type="match status" value="1"/>
</dbReference>
<keyword evidence="1" id="KW-0812">Transmembrane</keyword>
<dbReference type="PANTHER" id="PTHR37984:SF5">
    <property type="entry name" value="PROTEIN NYNRIN-LIKE"/>
    <property type="match status" value="1"/>
</dbReference>
<dbReference type="InterPro" id="IPR050951">
    <property type="entry name" value="Retrovirus_Pol_polyprotein"/>
</dbReference>
<dbReference type="Gene3D" id="3.30.70.270">
    <property type="match status" value="2"/>
</dbReference>
<feature type="transmembrane region" description="Helical" evidence="1">
    <location>
        <begin position="21"/>
        <end position="42"/>
    </location>
</feature>
<dbReference type="CDD" id="cd01647">
    <property type="entry name" value="RT_LTR"/>
    <property type="match status" value="1"/>
</dbReference>
<gene>
    <name evidence="2" type="ORF">OSB04_un000020</name>
</gene>
<keyword evidence="1" id="KW-1133">Transmembrane helix</keyword>
<dbReference type="Proteomes" id="UP001172457">
    <property type="component" value="Unassembled WGS sequence"/>
</dbReference>
<evidence type="ECO:0000313" key="2">
    <source>
        <dbReference type="EMBL" id="KAJ9536796.1"/>
    </source>
</evidence>
<proteinExistence type="predicted"/>
<accession>A0AA38W6A4</accession>
<evidence type="ECO:0000313" key="3">
    <source>
        <dbReference type="Proteomes" id="UP001172457"/>
    </source>
</evidence>
<keyword evidence="3" id="KW-1185">Reference proteome</keyword>
<protein>
    <recommendedName>
        <fullName evidence="4">Reverse transcriptase domain-containing protein</fullName>
    </recommendedName>
</protein>
<dbReference type="Gene3D" id="3.10.10.10">
    <property type="entry name" value="HIV Type 1 Reverse Transcriptase, subunit A, domain 1"/>
    <property type="match status" value="1"/>
</dbReference>
<dbReference type="SUPFAM" id="SSF56672">
    <property type="entry name" value="DNA/RNA polymerases"/>
    <property type="match status" value="1"/>
</dbReference>
<organism evidence="2 3">
    <name type="scientific">Centaurea solstitialis</name>
    <name type="common">yellow star-thistle</name>
    <dbReference type="NCBI Taxonomy" id="347529"/>
    <lineage>
        <taxon>Eukaryota</taxon>
        <taxon>Viridiplantae</taxon>
        <taxon>Streptophyta</taxon>
        <taxon>Embryophyta</taxon>
        <taxon>Tracheophyta</taxon>
        <taxon>Spermatophyta</taxon>
        <taxon>Magnoliopsida</taxon>
        <taxon>eudicotyledons</taxon>
        <taxon>Gunneridae</taxon>
        <taxon>Pentapetalae</taxon>
        <taxon>asterids</taxon>
        <taxon>campanulids</taxon>
        <taxon>Asterales</taxon>
        <taxon>Asteraceae</taxon>
        <taxon>Carduoideae</taxon>
        <taxon>Cardueae</taxon>
        <taxon>Centaureinae</taxon>
        <taxon>Centaurea</taxon>
    </lineage>
</organism>
<dbReference type="InterPro" id="IPR043128">
    <property type="entry name" value="Rev_trsase/Diguanyl_cyclase"/>
</dbReference>
<evidence type="ECO:0000256" key="1">
    <source>
        <dbReference type="SAM" id="Phobius"/>
    </source>
</evidence>
<name>A0AA38W6A4_9ASTR</name>
<sequence>MQPLLPCYHFMWEQWAFRVSFHVTLALSFYVTSAIVLSRLGYCFRLSFLVNLFLIASADKAERSSVGAGSVDLDSLPPDRETELQIYLNGRSDAYRQSIVSAGTGGDEIDDDEAARTVRNTISGRAHFSLHRRHLELLEDCKELPNAWHEVSGCGFRTKDLETLSLRDEVSIYTNHEEPSVPVQQERVILRIGRCCLTSYRCKKHLLSRGCVAEIVRRRDIPLTTVSDRDARLYLDAWRSFQLDLGMRVTITTANGLHSDGQSSWGNHLPVEASRMRSTCHVTNLMACFAESELRAKLSFLVNLFLIASADKAERSSVGAGSVDLDSLPPDRETELQIYLNGRSDAYRQSIVSAGTGGDEIDDDEAARTVSIDDILNYSRTAEELPNAWHEVSGCGFRTKDLETLSLRDEVSIYTNHEEPSVPVQQERVILRIGRCCLTSYRCKKHLLSRGCVAEIVRRRDIPLTTVSDRDARLYLDAWRSFQLDLGMRVTITTANGLHSDGQSSWGNHLPVEASRMRSTCHVTNLMACFAESELRAKLSFLVNLFLIASADKAERSSVGAGSVDLDSLPPDRETELQIYLNGRSDAYRQSIVSAGTGGDEIDDDEAARTVSIDDILNYSRTAEELPNAWHEVSGCGFRTKDLETLSLRDEVSIYTNHEEPSVPVQQERVILRIGRCCGRQEETLDEQHLESERMVGVLGTLGVGIKGVVLFWKAVMTSKACGYTSEDSEECARKPKYSLTSYRCKKHLLSRGCVAEIVRRRDIPLTTVSDRDARLYLDAWRSFQLDLGMRVTITTANGLHSDGQKVLGVIIYRLRRVECAVRIRQSVAQLGQDQVPLGRLKGRAWLEAPIDSMAQECELSQGSEHQDGVSTLFLYHMIDIVGVLWVPSGQSDTRNIMDLETLLLGIRIFGDNVKPRCVGYNYGGIWAHIITIILYMLGLGEVIKGIYEPTRLGRIKCLCLVEFVGEFVNRDTNSEVKTEFVSMGENLVENSLAYPCLVVLRETSRLVSSCSLRSRRTRAQHSLDSCGRGCILHQRLFRGREGSLLVKPAKDDDNVRWDLRVRSWMEKQVARLFIYVANEKLVTYCRGDPKAELREFCEGTVESPLEVEWRTRVPLRIDETTEAVFDDENKRICSLLRSQLLAFVSDSWVMFYDENIFRCLCRQMGFELYLIPGATLVGKVPFCLAPPERMKDGLMRLCIENRELNNLTVKNRYPLPRIDDLFDQLLGTVWSPKIDLPSGYHEVVVTGEDVQKTASKSRCGCFEFVVLMFELANAPAMFMDHMNRVCGPKLDGSRRCERRDCIPSSPSVTLGYKMAQFLEHFVNREGIKVKSDKSGSSNKGEASETPIEIWSFLGLAGYYRRFIQDFSKMVVPLTRLMRKSVMLLGGGEQLEALVVLWKRLCEAPVLSLPEGSIRSRQNLSMSQRRWLDLVKDYDCEILYHPGKANLVVITLSRKAHSVVMRVPLMRLTVMTSMLELTKSSQVDLCELGSTERVQKTMEGMEMIREWLRTAQSHQKSYTDKRRSNLEFNVGDGVLLKISPWKGKHQLSFMLEIDTGIEIFGPWNEIPSKSRFLGSRDASRREGEVLAPRSVGPRTAKEGLAPRNTAAHCCEASRREAWVLNCERVWCVDTLIIVKRTKVPLGRLKGRAWLEAPIDSMAQAYPSVEFSFVNYFKNNRHINITTTQF</sequence>
<reference evidence="2" key="1">
    <citation type="submission" date="2023-03" db="EMBL/GenBank/DDBJ databases">
        <title>Chromosome-scale reference genome and RAD-based genetic map of yellow starthistle (Centaurea solstitialis) reveal putative structural variation and QTLs associated with invader traits.</title>
        <authorList>
            <person name="Reatini B."/>
            <person name="Cang F.A."/>
            <person name="Jiang Q."/>
            <person name="Mckibben M.T.W."/>
            <person name="Barker M.S."/>
            <person name="Rieseberg L.H."/>
            <person name="Dlugosch K.M."/>
        </authorList>
    </citation>
    <scope>NUCLEOTIDE SEQUENCE</scope>
    <source>
        <strain evidence="2">CAN-66</strain>
        <tissue evidence="2">Leaf</tissue>
    </source>
</reference>
<dbReference type="InterPro" id="IPR043502">
    <property type="entry name" value="DNA/RNA_pol_sf"/>
</dbReference>
<evidence type="ECO:0008006" key="4">
    <source>
        <dbReference type="Google" id="ProtNLM"/>
    </source>
</evidence>
<comment type="caution">
    <text evidence="2">The sequence shown here is derived from an EMBL/GenBank/DDBJ whole genome shotgun (WGS) entry which is preliminary data.</text>
</comment>
<keyword evidence="1" id="KW-0472">Membrane</keyword>
<dbReference type="EMBL" id="JARYMX010000009">
    <property type="protein sequence ID" value="KAJ9536796.1"/>
    <property type="molecule type" value="Genomic_DNA"/>
</dbReference>